<proteinExistence type="predicted"/>
<organism evidence="1">
    <name type="scientific">Knufia peltigerae</name>
    <dbReference type="NCBI Taxonomy" id="1002370"/>
    <lineage>
        <taxon>Eukaryota</taxon>
        <taxon>Fungi</taxon>
        <taxon>Dikarya</taxon>
        <taxon>Ascomycota</taxon>
        <taxon>Pezizomycotina</taxon>
        <taxon>Eurotiomycetes</taxon>
        <taxon>Chaetothyriomycetidae</taxon>
        <taxon>Chaetothyriales</taxon>
        <taxon>Trichomeriaceae</taxon>
        <taxon>Knufia</taxon>
    </lineage>
</organism>
<evidence type="ECO:0000313" key="1">
    <source>
        <dbReference type="EMBL" id="KAJ9631428.1"/>
    </source>
</evidence>
<dbReference type="AlphaFoldDB" id="A0AA39CWD9"/>
<name>A0AA39CWD9_9EURO</name>
<accession>A0AA39CWD9</accession>
<comment type="caution">
    <text evidence="1">The sequence shown here is derived from an EMBL/GenBank/DDBJ whole genome shotgun (WGS) entry which is preliminary data.</text>
</comment>
<reference evidence="1" key="1">
    <citation type="submission" date="2022-10" db="EMBL/GenBank/DDBJ databases">
        <title>Culturing micro-colonial fungi from biological soil crusts in the Mojave desert and describing Neophaeococcomyces mojavensis, and introducing the new genera and species Taxawa tesnikishii.</title>
        <authorList>
            <person name="Kurbessoian T."/>
            <person name="Stajich J.E."/>
        </authorList>
    </citation>
    <scope>NUCLEOTIDE SEQUENCE</scope>
    <source>
        <strain evidence="1">TK_35</strain>
    </source>
</reference>
<gene>
    <name evidence="1" type="ORF">H2204_008155</name>
</gene>
<dbReference type="EMBL" id="JAPDRN010000057">
    <property type="protein sequence ID" value="KAJ9631428.1"/>
    <property type="molecule type" value="Genomic_DNA"/>
</dbReference>
<sequence>MQPPLLRLGAGPAAVAHEWGAGPGAALVAQSMCYLSGGPRPLSTAGPVQPGGAPTLGEALTLEDAGEWRVLGLPHFQGVQMEKVATLAGRGDTGHLAPVTPQCPAPAHLHPPGWDGRGAEALVANRRKHAYQLMSGASHLHAHEDGRLRLGLSKSIPYCQSWLLE</sequence>
<protein>
    <submittedName>
        <fullName evidence="1">Uncharacterized protein</fullName>
    </submittedName>
</protein>